<sequence length="288" mass="32827">MPRPFSPTVRRKRLARELRRLRESHDLKLSIAAKQADVPQSTLSNIESAEARRIKPRDIDALADLYEASADVRKALHELARESKEQGWWSKYRDVFRGNALPDFEVEASMIRTYQSQVVPGLLQTPEYSEAVFSGGGAYTSEEIKRHVDARLRRQQILNRRHPPHLWAVIDEAALRRELPDAEIMREQLQHLVNLATHHNIDIQVLPFSAGMHAGLAGSFLLFDFPSEIDPSVVYTETATDSLFVQDADSVSRFVTIFSHLNAAALRTPETVNYIRAILEMHDRHGNF</sequence>
<evidence type="ECO:0000259" key="1">
    <source>
        <dbReference type="PROSITE" id="PS50943"/>
    </source>
</evidence>
<keyword evidence="3" id="KW-1185">Reference proteome</keyword>
<proteinExistence type="predicted"/>
<evidence type="ECO:0000313" key="2">
    <source>
        <dbReference type="EMBL" id="PSK99020.1"/>
    </source>
</evidence>
<evidence type="ECO:0000313" key="3">
    <source>
        <dbReference type="Proteomes" id="UP000240542"/>
    </source>
</evidence>
<dbReference type="RefSeq" id="WP_106582331.1">
    <property type="nucleotide sequence ID" value="NZ_PYGA01000004.1"/>
</dbReference>
<feature type="domain" description="HTH cro/C1-type" evidence="1">
    <location>
        <begin position="18"/>
        <end position="73"/>
    </location>
</feature>
<dbReference type="Gene3D" id="1.10.260.40">
    <property type="entry name" value="lambda repressor-like DNA-binding domains"/>
    <property type="match status" value="1"/>
</dbReference>
<dbReference type="SUPFAM" id="SSF47413">
    <property type="entry name" value="lambda repressor-like DNA-binding domains"/>
    <property type="match status" value="1"/>
</dbReference>
<dbReference type="AlphaFoldDB" id="A0A2P8DP90"/>
<dbReference type="InterPro" id="IPR043917">
    <property type="entry name" value="DUF5753"/>
</dbReference>
<comment type="caution">
    <text evidence="2">The sequence shown here is derived from an EMBL/GenBank/DDBJ whole genome shotgun (WGS) entry which is preliminary data.</text>
</comment>
<dbReference type="Pfam" id="PF13560">
    <property type="entry name" value="HTH_31"/>
    <property type="match status" value="1"/>
</dbReference>
<protein>
    <submittedName>
        <fullName evidence="2">Helix-turn-helix protein</fullName>
    </submittedName>
</protein>
<name>A0A2P8DP90_9ACTN</name>
<accession>A0A2P8DP90</accession>
<dbReference type="InterPro" id="IPR001387">
    <property type="entry name" value="Cro/C1-type_HTH"/>
</dbReference>
<dbReference type="GO" id="GO:0003677">
    <property type="term" value="F:DNA binding"/>
    <property type="evidence" value="ECO:0007669"/>
    <property type="project" value="InterPro"/>
</dbReference>
<dbReference type="PROSITE" id="PS50943">
    <property type="entry name" value="HTH_CROC1"/>
    <property type="match status" value="1"/>
</dbReference>
<organism evidence="2 3">
    <name type="scientific">Murinocardiopsis flavida</name>
    <dbReference type="NCBI Taxonomy" id="645275"/>
    <lineage>
        <taxon>Bacteria</taxon>
        <taxon>Bacillati</taxon>
        <taxon>Actinomycetota</taxon>
        <taxon>Actinomycetes</taxon>
        <taxon>Streptosporangiales</taxon>
        <taxon>Nocardiopsidaceae</taxon>
        <taxon>Murinocardiopsis</taxon>
    </lineage>
</organism>
<dbReference type="Pfam" id="PF19054">
    <property type="entry name" value="DUF5753"/>
    <property type="match status" value="1"/>
</dbReference>
<gene>
    <name evidence="2" type="ORF">CLV63_104244</name>
</gene>
<reference evidence="2 3" key="1">
    <citation type="submission" date="2018-03" db="EMBL/GenBank/DDBJ databases">
        <title>Genomic Encyclopedia of Archaeal and Bacterial Type Strains, Phase II (KMG-II): from individual species to whole genera.</title>
        <authorList>
            <person name="Goeker M."/>
        </authorList>
    </citation>
    <scope>NUCLEOTIDE SEQUENCE [LARGE SCALE GENOMIC DNA]</scope>
    <source>
        <strain evidence="2 3">DSM 45312</strain>
    </source>
</reference>
<dbReference type="CDD" id="cd00093">
    <property type="entry name" value="HTH_XRE"/>
    <property type="match status" value="1"/>
</dbReference>
<dbReference type="SMART" id="SM00530">
    <property type="entry name" value="HTH_XRE"/>
    <property type="match status" value="1"/>
</dbReference>
<dbReference type="Proteomes" id="UP000240542">
    <property type="component" value="Unassembled WGS sequence"/>
</dbReference>
<dbReference type="OrthoDB" id="5177725at2"/>
<dbReference type="EMBL" id="PYGA01000004">
    <property type="protein sequence ID" value="PSK99020.1"/>
    <property type="molecule type" value="Genomic_DNA"/>
</dbReference>
<dbReference type="InterPro" id="IPR010982">
    <property type="entry name" value="Lambda_DNA-bd_dom_sf"/>
</dbReference>